<evidence type="ECO:0000313" key="3">
    <source>
        <dbReference type="Proteomes" id="UP000253495"/>
    </source>
</evidence>
<feature type="region of interest" description="Disordered" evidence="1">
    <location>
        <begin position="1"/>
        <end position="22"/>
    </location>
</feature>
<evidence type="ECO:0000313" key="2">
    <source>
        <dbReference type="EMBL" id="RCW44047.1"/>
    </source>
</evidence>
<keyword evidence="3" id="KW-1185">Reference proteome</keyword>
<evidence type="ECO:0000256" key="1">
    <source>
        <dbReference type="SAM" id="MobiDB-lite"/>
    </source>
</evidence>
<dbReference type="OrthoDB" id="5196858at2"/>
<gene>
    <name evidence="2" type="ORF">DFQ14_105192</name>
</gene>
<dbReference type="AlphaFoldDB" id="A0A368VU00"/>
<sequence>MDQTRHDTSAHGAAHHGEDRSGEELRRLLDALAFRAEEYLLGLGHGTDAQADGGDAAIGERARHASSGTCDRCPLCAAMALLRGDRPELSARLSEHMAAFVTLLRRVLAEEGEAAAGNEQASAETAEDLSPDSADRTGSSKVQRIDVRRVGGNVLHPNGAGARAEGDGC</sequence>
<protein>
    <submittedName>
        <fullName evidence="2">Uncharacterized protein</fullName>
    </submittedName>
</protein>
<name>A0A368VU00_9ACTN</name>
<dbReference type="Proteomes" id="UP000253495">
    <property type="component" value="Unassembled WGS sequence"/>
</dbReference>
<feature type="compositionally biased region" description="Low complexity" evidence="1">
    <location>
        <begin position="115"/>
        <end position="124"/>
    </location>
</feature>
<accession>A0A368VU00</accession>
<dbReference type="EMBL" id="QPJC01000005">
    <property type="protein sequence ID" value="RCW44047.1"/>
    <property type="molecule type" value="Genomic_DNA"/>
</dbReference>
<comment type="caution">
    <text evidence="2">The sequence shown here is derived from an EMBL/GenBank/DDBJ whole genome shotgun (WGS) entry which is preliminary data.</text>
</comment>
<feature type="region of interest" description="Disordered" evidence="1">
    <location>
        <begin position="115"/>
        <end position="169"/>
    </location>
</feature>
<proteinExistence type="predicted"/>
<reference evidence="2 3" key="1">
    <citation type="submission" date="2018-07" db="EMBL/GenBank/DDBJ databases">
        <title>Genomic Encyclopedia of Type Strains, Phase III (KMG-III): the genomes of soil and plant-associated and newly described type strains.</title>
        <authorList>
            <person name="Whitman W."/>
        </authorList>
    </citation>
    <scope>NUCLEOTIDE SEQUENCE [LARGE SCALE GENOMIC DNA]</scope>
    <source>
        <strain evidence="2 3">CECT 8575</strain>
    </source>
</reference>
<organism evidence="2 3">
    <name type="scientific">Halopolyspora algeriensis</name>
    <dbReference type="NCBI Taxonomy" id="1500506"/>
    <lineage>
        <taxon>Bacteria</taxon>
        <taxon>Bacillati</taxon>
        <taxon>Actinomycetota</taxon>
        <taxon>Actinomycetes</taxon>
        <taxon>Actinomycetes incertae sedis</taxon>
        <taxon>Halopolyspora</taxon>
    </lineage>
</organism>
<dbReference type="RefSeq" id="WP_141921369.1">
    <property type="nucleotide sequence ID" value="NZ_QPJC01000005.1"/>
</dbReference>